<dbReference type="EMBL" id="JADCNM010000005">
    <property type="protein sequence ID" value="KAG0482177.1"/>
    <property type="molecule type" value="Genomic_DNA"/>
</dbReference>
<feature type="domain" description="Essential protein Yae1 N-terminal" evidence="5">
    <location>
        <begin position="85"/>
        <end position="122"/>
    </location>
</feature>
<accession>A0A835R914</accession>
<dbReference type="InterPro" id="IPR019191">
    <property type="entry name" value="Essential_protein_Yae1_N"/>
</dbReference>
<dbReference type="Pfam" id="PF09811">
    <property type="entry name" value="Yae1_N"/>
    <property type="match status" value="1"/>
</dbReference>
<evidence type="ECO:0000259" key="5">
    <source>
        <dbReference type="Pfam" id="PF09811"/>
    </source>
</evidence>
<dbReference type="AlphaFoldDB" id="A0A835R914"/>
<keyword evidence="3" id="KW-0963">Cytoplasm</keyword>
<name>A0A835R914_VANPL</name>
<dbReference type="GO" id="GO:0005737">
    <property type="term" value="C:cytoplasm"/>
    <property type="evidence" value="ECO:0007669"/>
    <property type="project" value="UniProtKB-SubCell"/>
</dbReference>
<evidence type="ECO:0000313" key="6">
    <source>
        <dbReference type="EMBL" id="KAG0482177.1"/>
    </source>
</evidence>
<sequence>MYSCIAKVIPFVFGLKVLSVLTKSMKQLNLEASDALPNQIDQNSLCDDDSHIWGEDDAPTDEHSSDSLILNREWERRHSQFHTMGYRDGITAGKEASAQEGFNDGFKQSVYAGYSWGLVRGISSVMATFPDHLKEKLIEDPQNKERLQKLYASTQAISSNNALQIFHSNIQQNGNISSSEIGNLSKELISVLRDSTEIKVDVDQIRKLII</sequence>
<dbReference type="InterPro" id="IPR038881">
    <property type="entry name" value="Yae1-like"/>
</dbReference>
<dbReference type="OrthoDB" id="20086at2759"/>
<reference evidence="6 7" key="1">
    <citation type="journal article" date="2020" name="Nat. Food">
        <title>A phased Vanilla planifolia genome enables genetic improvement of flavour and production.</title>
        <authorList>
            <person name="Hasing T."/>
            <person name="Tang H."/>
            <person name="Brym M."/>
            <person name="Khazi F."/>
            <person name="Huang T."/>
            <person name="Chambers A.H."/>
        </authorList>
    </citation>
    <scope>NUCLEOTIDE SEQUENCE [LARGE SCALE GENOMIC DNA]</scope>
    <source>
        <tissue evidence="6">Leaf</tissue>
    </source>
</reference>
<evidence type="ECO:0000256" key="1">
    <source>
        <dbReference type="ARBA" id="ARBA00004123"/>
    </source>
</evidence>
<dbReference type="GO" id="GO:0005634">
    <property type="term" value="C:nucleus"/>
    <property type="evidence" value="ECO:0007669"/>
    <property type="project" value="UniProtKB-SubCell"/>
</dbReference>
<evidence type="ECO:0000313" key="7">
    <source>
        <dbReference type="Proteomes" id="UP000639772"/>
    </source>
</evidence>
<comment type="caution">
    <text evidence="6">The sequence shown here is derived from an EMBL/GenBank/DDBJ whole genome shotgun (WGS) entry which is preliminary data.</text>
</comment>
<dbReference type="PANTHER" id="PTHR18829:SF0">
    <property type="entry name" value="PROTEIN YAE1 HOMOLOG"/>
    <property type="match status" value="1"/>
</dbReference>
<evidence type="ECO:0000256" key="4">
    <source>
        <dbReference type="ARBA" id="ARBA00023242"/>
    </source>
</evidence>
<evidence type="ECO:0000256" key="3">
    <source>
        <dbReference type="ARBA" id="ARBA00022490"/>
    </source>
</evidence>
<dbReference type="Proteomes" id="UP000639772">
    <property type="component" value="Unassembled WGS sequence"/>
</dbReference>
<gene>
    <name evidence="6" type="ORF">HPP92_010261</name>
</gene>
<protein>
    <recommendedName>
        <fullName evidence="5">Essential protein Yae1 N-terminal domain-containing protein</fullName>
    </recommendedName>
</protein>
<organism evidence="6 7">
    <name type="scientific">Vanilla planifolia</name>
    <name type="common">Vanilla</name>
    <dbReference type="NCBI Taxonomy" id="51239"/>
    <lineage>
        <taxon>Eukaryota</taxon>
        <taxon>Viridiplantae</taxon>
        <taxon>Streptophyta</taxon>
        <taxon>Embryophyta</taxon>
        <taxon>Tracheophyta</taxon>
        <taxon>Spermatophyta</taxon>
        <taxon>Magnoliopsida</taxon>
        <taxon>Liliopsida</taxon>
        <taxon>Asparagales</taxon>
        <taxon>Orchidaceae</taxon>
        <taxon>Vanilloideae</taxon>
        <taxon>Vanilleae</taxon>
        <taxon>Vanilla</taxon>
    </lineage>
</organism>
<keyword evidence="4" id="KW-0539">Nucleus</keyword>
<proteinExistence type="predicted"/>
<dbReference type="PANTHER" id="PTHR18829">
    <property type="entry name" value="PROTEIN YAE1 HOMOLOG"/>
    <property type="match status" value="1"/>
</dbReference>
<evidence type="ECO:0000256" key="2">
    <source>
        <dbReference type="ARBA" id="ARBA00004496"/>
    </source>
</evidence>
<comment type="subcellular location">
    <subcellularLocation>
        <location evidence="2">Cytoplasm</location>
    </subcellularLocation>
    <subcellularLocation>
        <location evidence="1">Nucleus</location>
    </subcellularLocation>
</comment>